<evidence type="ECO:0000313" key="2">
    <source>
        <dbReference type="Proteomes" id="UP000776276"/>
    </source>
</evidence>
<proteinExistence type="predicted"/>
<reference evidence="1 2" key="1">
    <citation type="submission" date="2021-06" db="EMBL/GenBank/DDBJ databases">
        <title>Sphingomonas sp. XMGL2, whole genome shotgun sequencing project.</title>
        <authorList>
            <person name="Zhao G."/>
            <person name="Shen L."/>
        </authorList>
    </citation>
    <scope>NUCLEOTIDE SEQUENCE [LARGE SCALE GENOMIC DNA]</scope>
    <source>
        <strain evidence="1 2">XMGL2</strain>
    </source>
</reference>
<sequence length="174" mass="19022">MSLSLYEVSVPVFIRALENLSAQLEKGRAFADERGIAHGELLDARLYEDMAPLTAQIQRASDTSKGMAVRIGQLDNVAMADDEDSFDALQQRIARTIAFLRAVPAEALNGREDAEVPLTVRGTMLNFTGRSYVLSFALPNFFFHVTTAYALLRHKGVPIGKLDFLGGYASAPAE</sequence>
<accession>A0ABS6BJP4</accession>
<protein>
    <submittedName>
        <fullName evidence="1">DUF1993 domain-containing protein</fullName>
    </submittedName>
</protein>
<dbReference type="Pfam" id="PF09351">
    <property type="entry name" value="DUF1993"/>
    <property type="match status" value="1"/>
</dbReference>
<name>A0ABS6BJP4_9SPHN</name>
<keyword evidence="2" id="KW-1185">Reference proteome</keyword>
<dbReference type="PANTHER" id="PTHR36922:SF1">
    <property type="entry name" value="DUF1993 DOMAIN-CONTAINING PROTEIN"/>
    <property type="match status" value="1"/>
</dbReference>
<dbReference type="RefSeq" id="WP_216324870.1">
    <property type="nucleotide sequence ID" value="NZ_JAHKRT010000005.1"/>
</dbReference>
<organism evidence="1 2">
    <name type="scientific">Sphingomonas quercus</name>
    <dbReference type="NCBI Taxonomy" id="2842451"/>
    <lineage>
        <taxon>Bacteria</taxon>
        <taxon>Pseudomonadati</taxon>
        <taxon>Pseudomonadota</taxon>
        <taxon>Alphaproteobacteria</taxon>
        <taxon>Sphingomonadales</taxon>
        <taxon>Sphingomonadaceae</taxon>
        <taxon>Sphingomonas</taxon>
    </lineage>
</organism>
<gene>
    <name evidence="1" type="ORF">KOF26_11640</name>
</gene>
<comment type="caution">
    <text evidence="1">The sequence shown here is derived from an EMBL/GenBank/DDBJ whole genome shotgun (WGS) entry which is preliminary data.</text>
</comment>
<dbReference type="PANTHER" id="PTHR36922">
    <property type="entry name" value="BLL2446 PROTEIN"/>
    <property type="match status" value="1"/>
</dbReference>
<dbReference type="InterPro" id="IPR018531">
    <property type="entry name" value="DUF1993"/>
</dbReference>
<dbReference type="EMBL" id="JAHKRT010000005">
    <property type="protein sequence ID" value="MBU3078523.1"/>
    <property type="molecule type" value="Genomic_DNA"/>
</dbReference>
<dbReference type="Proteomes" id="UP000776276">
    <property type="component" value="Unassembled WGS sequence"/>
</dbReference>
<evidence type="ECO:0000313" key="1">
    <source>
        <dbReference type="EMBL" id="MBU3078523.1"/>
    </source>
</evidence>